<evidence type="ECO:0000256" key="1">
    <source>
        <dbReference type="ARBA" id="ARBA00004251"/>
    </source>
</evidence>
<feature type="disulfide bond" evidence="12">
    <location>
        <begin position="48"/>
        <end position="58"/>
    </location>
</feature>
<dbReference type="InterPro" id="IPR003961">
    <property type="entry name" value="FN3_dom"/>
</dbReference>
<gene>
    <name evidence="17" type="primary">EPOR</name>
    <name evidence="16" type="synonym">epor</name>
    <name evidence="16" type="ORF">G4P62_003183</name>
</gene>
<keyword evidence="8 14" id="KW-0472">Membrane</keyword>
<reference evidence="17" key="3">
    <citation type="submission" date="2016-06" db="EMBL/GenBank/DDBJ databases">
        <title>The genome of a short-lived fish provides insights into sex chromosome evolution and the genetic control of aging.</title>
        <authorList>
            <person name="Reichwald K."/>
            <person name="Felder M."/>
            <person name="Petzold A."/>
            <person name="Koch P."/>
            <person name="Groth M."/>
            <person name="Platzer M."/>
        </authorList>
    </citation>
    <scope>NUCLEOTIDE SEQUENCE</scope>
    <source>
        <tissue evidence="17">Brain</tissue>
    </source>
</reference>
<evidence type="ECO:0000256" key="7">
    <source>
        <dbReference type="ARBA" id="ARBA00022989"/>
    </source>
</evidence>
<dbReference type="AlphaFoldDB" id="A0A1A8B043"/>
<dbReference type="GO" id="GO:0009897">
    <property type="term" value="C:external side of plasma membrane"/>
    <property type="evidence" value="ECO:0007669"/>
    <property type="project" value="TreeGrafter"/>
</dbReference>
<feature type="region of interest" description="Disordered" evidence="13">
    <location>
        <begin position="435"/>
        <end position="465"/>
    </location>
</feature>
<proteinExistence type="inferred from homology"/>
<evidence type="ECO:0000256" key="13">
    <source>
        <dbReference type="SAM" id="MobiDB-lite"/>
    </source>
</evidence>
<evidence type="ECO:0000256" key="8">
    <source>
        <dbReference type="ARBA" id="ARBA00023136"/>
    </source>
</evidence>
<dbReference type="PANTHER" id="PTHR23037">
    <property type="entry name" value="CYTOKINE RECEPTOR"/>
    <property type="match status" value="1"/>
</dbReference>
<evidence type="ECO:0000256" key="4">
    <source>
        <dbReference type="ARBA" id="ARBA00022475"/>
    </source>
</evidence>
<dbReference type="GeneID" id="107376180"/>
<keyword evidence="11" id="KW-0325">Glycoprotein</keyword>
<dbReference type="CDD" id="cd00063">
    <property type="entry name" value="FN3"/>
    <property type="match status" value="1"/>
</dbReference>
<feature type="compositionally biased region" description="Polar residues" evidence="13">
    <location>
        <begin position="357"/>
        <end position="371"/>
    </location>
</feature>
<dbReference type="PIRSF" id="PIRSF001959">
    <property type="entry name" value="EPO_receptor"/>
    <property type="match status" value="1"/>
</dbReference>
<keyword evidence="19" id="KW-1185">Reference proteome</keyword>
<keyword evidence="10 17" id="KW-0675">Receptor</keyword>
<evidence type="ECO:0000313" key="16">
    <source>
        <dbReference type="EMBL" id="KAF7220564.1"/>
    </source>
</evidence>
<dbReference type="EMBL" id="HADY01021606">
    <property type="protein sequence ID" value="SBP60091.1"/>
    <property type="molecule type" value="Transcribed_RNA"/>
</dbReference>
<dbReference type="Pfam" id="PF09067">
    <property type="entry name" value="EpoR_lig-bind"/>
    <property type="match status" value="1"/>
</dbReference>
<dbReference type="InterPro" id="IPR013783">
    <property type="entry name" value="Ig-like_fold"/>
</dbReference>
<dbReference type="InterPro" id="IPR009167">
    <property type="entry name" value="Erythropoietin_rcpt"/>
</dbReference>
<comment type="similarity">
    <text evidence="2">Belongs to the type I cytokine receptor family. Type 1 subfamily.</text>
</comment>
<evidence type="ECO:0000256" key="14">
    <source>
        <dbReference type="SAM" id="Phobius"/>
    </source>
</evidence>
<evidence type="ECO:0000256" key="5">
    <source>
        <dbReference type="ARBA" id="ARBA00022692"/>
    </source>
</evidence>
<dbReference type="Gene3D" id="2.60.40.10">
    <property type="entry name" value="Immunoglobulins"/>
    <property type="match status" value="2"/>
</dbReference>
<evidence type="ECO:0000313" key="17">
    <source>
        <dbReference type="EMBL" id="SBP60091.1"/>
    </source>
</evidence>
<feature type="disulfide bond" evidence="12">
    <location>
        <begin position="87"/>
        <end position="103"/>
    </location>
</feature>
<feature type="domain" description="Fibronectin type-III" evidence="15">
    <location>
        <begin position="140"/>
        <end position="238"/>
    </location>
</feature>
<dbReference type="SUPFAM" id="SSF49265">
    <property type="entry name" value="Fibronectin type III"/>
    <property type="match status" value="2"/>
</dbReference>
<feature type="transmembrane region" description="Helical" evidence="14">
    <location>
        <begin position="243"/>
        <end position="264"/>
    </location>
</feature>
<sequence>MTRDQHRRLVAVYLVCCVMGTVSTAQRAQDFQRKASMLLAAEPENPKCFAEGRKAFTCFWEEDEERAGPVEQYSFTYAYQNENGSRCPLTVAPAAGGKKLFVCHLDRIQMFVQLDIQVHRESVMIHNRSLLVELVFLLDPPENVTVSSTGHQGQLNVSWVPPPLKYMDDSMIYEVMYAKEGDPAGQVEVARACSELILRGLQAATRYRVEVRVRLDGITYSGYWSAWSDPVWMETLPADLDPLIVSLTFIITFILFLLCLIVLLSHHRFFIKKVWPTIPVPDSKFQGLFTVYGGDLQEWLRQTSGGLWVTSALLYSEERPSPVEVLSELNLCRSLASPPLPPKACNASTQRDERELSNGSDSAQTDEWRATQQQHWLMERLRETRPGMGSSLLESQDTYVTLSTNNHSEEDHVDDTLEEALPLEMHVASRKTPLSEFHSDLGSGQQSSGSGRLSSQSSFEYPSQGWTPKGPGYTYMAVADSGVSMDYSPMSRVDDLGKVALYANEYKNEIPPHRRPFLTRQYHVHDDG</sequence>
<dbReference type="Proteomes" id="UP000694548">
    <property type="component" value="Chromosome sgr03"/>
</dbReference>
<feature type="region of interest" description="Disordered" evidence="13">
    <location>
        <begin position="340"/>
        <end position="371"/>
    </location>
</feature>
<keyword evidence="6" id="KW-0732">Signal</keyword>
<evidence type="ECO:0000313" key="18">
    <source>
        <dbReference type="Ensembl" id="ENSNFUP00015005699.1"/>
    </source>
</evidence>
<dbReference type="PROSITE" id="PS50853">
    <property type="entry name" value="FN3"/>
    <property type="match status" value="1"/>
</dbReference>
<evidence type="ECO:0000256" key="10">
    <source>
        <dbReference type="ARBA" id="ARBA00023170"/>
    </source>
</evidence>
<evidence type="ECO:0000256" key="9">
    <source>
        <dbReference type="ARBA" id="ARBA00023157"/>
    </source>
</evidence>
<keyword evidence="9 12" id="KW-1015">Disulfide bond</keyword>
<reference evidence="17" key="2">
    <citation type="submission" date="2016-05" db="EMBL/GenBank/DDBJ databases">
        <authorList>
            <person name="Lavstsen T."/>
            <person name="Jespersen J.S."/>
        </authorList>
    </citation>
    <scope>NUCLEOTIDE SEQUENCE</scope>
    <source>
        <tissue evidence="17">Brain</tissue>
    </source>
</reference>
<dbReference type="Bgee" id="ENSNFUG00015002841">
    <property type="expression patterns" value="Expressed in brain and 3 other cell types or tissues"/>
</dbReference>
<dbReference type="PANTHER" id="PTHR23037:SF28">
    <property type="entry name" value="ERYTHROPOIETIN RECEPTOR"/>
    <property type="match status" value="1"/>
</dbReference>
<dbReference type="SMART" id="SM00060">
    <property type="entry name" value="FN3"/>
    <property type="match status" value="1"/>
</dbReference>
<keyword evidence="7 14" id="KW-1133">Transmembrane helix</keyword>
<reference evidence="16" key="4">
    <citation type="submission" date="2020-03" db="EMBL/GenBank/DDBJ databases">
        <title>Intra-Species Differences in Population Size shape Life History and Genome Evolution.</title>
        <authorList>
            <person name="Willemsen D."/>
            <person name="Cui R."/>
            <person name="Valenzano D.R."/>
        </authorList>
    </citation>
    <scope>NUCLEOTIDE SEQUENCE</scope>
    <source>
        <strain evidence="16">GRZ</strain>
        <tissue evidence="16">Whole</tissue>
    </source>
</reference>
<protein>
    <recommendedName>
        <fullName evidence="3">Erythropoietin receptor</fullName>
    </recommendedName>
</protein>
<feature type="compositionally biased region" description="Low complexity" evidence="13">
    <location>
        <begin position="440"/>
        <end position="458"/>
    </location>
</feature>
<evidence type="ECO:0000313" key="19">
    <source>
        <dbReference type="Proteomes" id="UP000694548"/>
    </source>
</evidence>
<dbReference type="EMBL" id="JAAVVJ010000006">
    <property type="protein sequence ID" value="KAF7220564.1"/>
    <property type="molecule type" value="Genomic_DNA"/>
</dbReference>
<keyword evidence="5 14" id="KW-0812">Transmembrane</keyword>
<dbReference type="OMA" id="KVWPTIP"/>
<organism evidence="17">
    <name type="scientific">Nothobranchius furzeri</name>
    <name type="common">Turquoise killifish</name>
    <dbReference type="NCBI Taxonomy" id="105023"/>
    <lineage>
        <taxon>Eukaryota</taxon>
        <taxon>Metazoa</taxon>
        <taxon>Chordata</taxon>
        <taxon>Craniata</taxon>
        <taxon>Vertebrata</taxon>
        <taxon>Euteleostomi</taxon>
        <taxon>Actinopterygii</taxon>
        <taxon>Neopterygii</taxon>
        <taxon>Teleostei</taxon>
        <taxon>Neoteleostei</taxon>
        <taxon>Acanthomorphata</taxon>
        <taxon>Ovalentaria</taxon>
        <taxon>Atherinomorphae</taxon>
        <taxon>Cyprinodontiformes</taxon>
        <taxon>Nothobranchiidae</taxon>
        <taxon>Nothobranchius</taxon>
    </lineage>
</organism>
<dbReference type="KEGG" id="nfu:107376180"/>
<comment type="subcellular location">
    <subcellularLocation>
        <location evidence="1">Cell membrane</location>
        <topology evidence="1">Single-pass type I membrane protein</topology>
    </subcellularLocation>
</comment>
<evidence type="ECO:0000256" key="3">
    <source>
        <dbReference type="ARBA" id="ARBA00018355"/>
    </source>
</evidence>
<dbReference type="RefSeq" id="XP_070399164.1">
    <property type="nucleotide sequence ID" value="XM_070543063.1"/>
</dbReference>
<dbReference type="Ensembl" id="ENSNFUT00015006012.1">
    <property type="protein sequence ID" value="ENSNFUP00015005699.1"/>
    <property type="gene ID" value="ENSNFUG00015002841.1"/>
</dbReference>
<dbReference type="Proteomes" id="UP000822369">
    <property type="component" value="Chromosome 6"/>
</dbReference>
<accession>A0A1A8B043</accession>
<dbReference type="Pfam" id="PF00041">
    <property type="entry name" value="fn3"/>
    <property type="match status" value="1"/>
</dbReference>
<dbReference type="InterPro" id="IPR015152">
    <property type="entry name" value="Growth/epo_recpt_lig-bind"/>
</dbReference>
<reference evidence="18" key="1">
    <citation type="submission" date="2014-08" db="EMBL/GenBank/DDBJ databases">
        <authorList>
            <person name="Senf B."/>
            <person name="Petzold A."/>
            <person name="Downie B.R."/>
            <person name="Koch P."/>
            <person name="Platzer M."/>
        </authorList>
    </citation>
    <scope>NUCLEOTIDE SEQUENCE [LARGE SCALE GENOMIC DNA]</scope>
    <source>
        <strain evidence="18">GRZ</strain>
    </source>
</reference>
<evidence type="ECO:0000256" key="12">
    <source>
        <dbReference type="PIRSR" id="PIRSR001959-2"/>
    </source>
</evidence>
<dbReference type="InterPro" id="IPR036116">
    <property type="entry name" value="FN3_sf"/>
</dbReference>
<evidence type="ECO:0000256" key="11">
    <source>
        <dbReference type="ARBA" id="ARBA00023180"/>
    </source>
</evidence>
<evidence type="ECO:0000256" key="2">
    <source>
        <dbReference type="ARBA" id="ARBA00007885"/>
    </source>
</evidence>
<evidence type="ECO:0000256" key="6">
    <source>
        <dbReference type="ARBA" id="ARBA00022729"/>
    </source>
</evidence>
<keyword evidence="4" id="KW-1003">Cell membrane</keyword>
<name>A0A1A8B043_NOTFU</name>
<evidence type="ECO:0000259" key="15">
    <source>
        <dbReference type="PROSITE" id="PS50853"/>
    </source>
</evidence>
<dbReference type="GeneTree" id="ENSGT00940000160315"/>
<dbReference type="GO" id="GO:0004896">
    <property type="term" value="F:cytokine receptor activity"/>
    <property type="evidence" value="ECO:0007669"/>
    <property type="project" value="TreeGrafter"/>
</dbReference>
<reference evidence="18" key="5">
    <citation type="submission" date="2025-05" db="UniProtKB">
        <authorList>
            <consortium name="Ensembl"/>
        </authorList>
    </citation>
    <scope>IDENTIFICATION</scope>
</reference>